<dbReference type="GO" id="GO:0007200">
    <property type="term" value="P:phospholipase C-activating G protein-coupled receptor signaling pathway"/>
    <property type="evidence" value="ECO:0007669"/>
    <property type="project" value="InterPro"/>
</dbReference>
<proteinExistence type="inferred from homology"/>
<dbReference type="InterPro" id="IPR002219">
    <property type="entry name" value="PKC_DAG/PE"/>
</dbReference>
<feature type="region of interest" description="Disordered" evidence="13">
    <location>
        <begin position="698"/>
        <end position="755"/>
    </location>
</feature>
<feature type="compositionally biased region" description="Basic residues" evidence="13">
    <location>
        <begin position="196"/>
        <end position="213"/>
    </location>
</feature>
<dbReference type="PANTHER" id="PTHR11255:SF80">
    <property type="entry name" value="EYE-SPECIFIC DIACYLGLYCEROL KINASE"/>
    <property type="match status" value="1"/>
</dbReference>
<dbReference type="GO" id="GO:0043052">
    <property type="term" value="P:thermotaxis"/>
    <property type="evidence" value="ECO:0007669"/>
    <property type="project" value="UniProtKB-ARBA"/>
</dbReference>
<evidence type="ECO:0000256" key="4">
    <source>
        <dbReference type="ARBA" id="ARBA00022723"/>
    </source>
</evidence>
<keyword evidence="7" id="KW-0863">Zinc-finger</keyword>
<feature type="domain" description="DAGKc" evidence="14">
    <location>
        <begin position="231"/>
        <end position="365"/>
    </location>
</feature>
<keyword evidence="5" id="KW-0677">Repeat</keyword>
<dbReference type="GO" id="GO:0005886">
    <property type="term" value="C:plasma membrane"/>
    <property type="evidence" value="ECO:0007669"/>
    <property type="project" value="TreeGrafter"/>
</dbReference>
<dbReference type="SMART" id="SM00109">
    <property type="entry name" value="C1"/>
    <property type="match status" value="2"/>
</dbReference>
<dbReference type="AlphaFoldDB" id="A0A0T6BCL1"/>
<evidence type="ECO:0000256" key="3">
    <source>
        <dbReference type="ARBA" id="ARBA00022679"/>
    </source>
</evidence>
<keyword evidence="8 12" id="KW-0418">Kinase</keyword>
<dbReference type="Pfam" id="PF23578">
    <property type="entry name" value="DGKI"/>
    <property type="match status" value="1"/>
</dbReference>
<keyword evidence="3 12" id="KW-0808">Transferase</keyword>
<feature type="region of interest" description="Disordered" evidence="13">
    <location>
        <begin position="196"/>
        <end position="220"/>
    </location>
</feature>
<dbReference type="InterPro" id="IPR056383">
    <property type="entry name" value="DGKI-like_dom"/>
</dbReference>
<dbReference type="SMART" id="SM00045">
    <property type="entry name" value="DAGKa"/>
    <property type="match status" value="1"/>
</dbReference>
<dbReference type="Pfam" id="PF00609">
    <property type="entry name" value="DAGK_acc"/>
    <property type="match status" value="1"/>
</dbReference>
<evidence type="ECO:0000256" key="2">
    <source>
        <dbReference type="ARBA" id="ARBA00009280"/>
    </source>
</evidence>
<dbReference type="GO" id="GO:0008270">
    <property type="term" value="F:zinc ion binding"/>
    <property type="evidence" value="ECO:0007669"/>
    <property type="project" value="UniProtKB-KW"/>
</dbReference>
<feature type="compositionally biased region" description="Polar residues" evidence="13">
    <location>
        <begin position="733"/>
        <end position="749"/>
    </location>
</feature>
<dbReference type="InterPro" id="IPR017438">
    <property type="entry name" value="ATP-NAD_kinase_N"/>
</dbReference>
<keyword evidence="6 12" id="KW-0547">Nucleotide-binding</keyword>
<dbReference type="PANTHER" id="PTHR11255">
    <property type="entry name" value="DIACYLGLYCEROL KINASE"/>
    <property type="match status" value="1"/>
</dbReference>
<dbReference type="InterPro" id="IPR000756">
    <property type="entry name" value="Diacylglycerol_kin_accessory"/>
</dbReference>
<organism evidence="15 16">
    <name type="scientific">Oryctes borbonicus</name>
    <dbReference type="NCBI Taxonomy" id="1629725"/>
    <lineage>
        <taxon>Eukaryota</taxon>
        <taxon>Metazoa</taxon>
        <taxon>Ecdysozoa</taxon>
        <taxon>Arthropoda</taxon>
        <taxon>Hexapoda</taxon>
        <taxon>Insecta</taxon>
        <taxon>Pterygota</taxon>
        <taxon>Neoptera</taxon>
        <taxon>Endopterygota</taxon>
        <taxon>Coleoptera</taxon>
        <taxon>Polyphaga</taxon>
        <taxon>Scarabaeiformia</taxon>
        <taxon>Scarabaeidae</taxon>
        <taxon>Dynastinae</taxon>
        <taxon>Oryctes</taxon>
    </lineage>
</organism>
<dbReference type="Gene3D" id="2.60.200.40">
    <property type="match status" value="1"/>
</dbReference>
<comment type="caution">
    <text evidence="15">The sequence shown here is derived from an EMBL/GenBank/DDBJ whole genome shotgun (WGS) entry which is preliminary data.</text>
</comment>
<evidence type="ECO:0000256" key="1">
    <source>
        <dbReference type="ARBA" id="ARBA00001383"/>
    </source>
</evidence>
<name>A0A0T6BCL1_9SCAR</name>
<dbReference type="InterPro" id="IPR016064">
    <property type="entry name" value="NAD/diacylglycerol_kinase_sf"/>
</dbReference>
<comment type="catalytic activity">
    <reaction evidence="1 12">
        <text>a 1,2-diacyl-sn-glycerol + ATP = a 1,2-diacyl-sn-glycero-3-phosphate + ADP + H(+)</text>
        <dbReference type="Rhea" id="RHEA:10272"/>
        <dbReference type="ChEBI" id="CHEBI:15378"/>
        <dbReference type="ChEBI" id="CHEBI:17815"/>
        <dbReference type="ChEBI" id="CHEBI:30616"/>
        <dbReference type="ChEBI" id="CHEBI:58608"/>
        <dbReference type="ChEBI" id="CHEBI:456216"/>
        <dbReference type="EC" id="2.7.1.107"/>
    </reaction>
</comment>
<dbReference type="Pfam" id="PF00130">
    <property type="entry name" value="C1_1"/>
    <property type="match status" value="1"/>
</dbReference>
<evidence type="ECO:0000259" key="14">
    <source>
        <dbReference type="PROSITE" id="PS50146"/>
    </source>
</evidence>
<protein>
    <recommendedName>
        <fullName evidence="12">Diacylglycerol kinase</fullName>
        <shortName evidence="12">DAG kinase</shortName>
        <ecNumber evidence="12">2.7.1.107</ecNumber>
    </recommendedName>
</protein>
<dbReference type="CDD" id="cd20802">
    <property type="entry name" value="C1_DGK_typeIV_rpt1"/>
    <property type="match status" value="1"/>
</dbReference>
<evidence type="ECO:0000313" key="15">
    <source>
        <dbReference type="EMBL" id="KRT85096.1"/>
    </source>
</evidence>
<dbReference type="GO" id="GO:0004143">
    <property type="term" value="F:ATP-dependent diacylglycerol kinase activity"/>
    <property type="evidence" value="ECO:0007669"/>
    <property type="project" value="UniProtKB-EC"/>
</dbReference>
<dbReference type="FunFam" id="2.60.200.40:FF:000012">
    <property type="entry name" value="Diacylglycerol kinase"/>
    <property type="match status" value="1"/>
</dbReference>
<dbReference type="SUPFAM" id="SSF111331">
    <property type="entry name" value="NAD kinase/diacylglycerol kinase-like"/>
    <property type="match status" value="1"/>
</dbReference>
<dbReference type="FunFam" id="3.40.50.10330:FF:000020">
    <property type="entry name" value="Diacylglycerol kinase"/>
    <property type="match status" value="1"/>
</dbReference>
<evidence type="ECO:0000256" key="11">
    <source>
        <dbReference type="ARBA" id="ARBA00023043"/>
    </source>
</evidence>
<keyword evidence="9" id="KW-0862">Zinc</keyword>
<keyword evidence="16" id="KW-1185">Reference proteome</keyword>
<keyword evidence="4" id="KW-0479">Metal-binding</keyword>
<evidence type="ECO:0000256" key="8">
    <source>
        <dbReference type="ARBA" id="ARBA00022777"/>
    </source>
</evidence>
<evidence type="ECO:0000313" key="16">
    <source>
        <dbReference type="Proteomes" id="UP000051574"/>
    </source>
</evidence>
<reference evidence="15 16" key="1">
    <citation type="submission" date="2015-09" db="EMBL/GenBank/DDBJ databases">
        <title>Draft genome of the scarab beetle Oryctes borbonicus.</title>
        <authorList>
            <person name="Meyer J.M."/>
            <person name="Markov G.V."/>
            <person name="Baskaran P."/>
            <person name="Herrmann M."/>
            <person name="Sommer R.J."/>
            <person name="Roedelsperger C."/>
        </authorList>
    </citation>
    <scope>NUCLEOTIDE SEQUENCE [LARGE SCALE GENOMIC DNA]</scope>
    <source>
        <strain evidence="15">OB123</strain>
        <tissue evidence="15">Whole animal</tissue>
    </source>
</reference>
<dbReference type="EMBL" id="LJIG01001844">
    <property type="protein sequence ID" value="KRT85096.1"/>
    <property type="molecule type" value="Genomic_DNA"/>
</dbReference>
<keyword evidence="10 12" id="KW-0067">ATP-binding</keyword>
<dbReference type="PROSITE" id="PS50146">
    <property type="entry name" value="DAGK"/>
    <property type="match status" value="1"/>
</dbReference>
<evidence type="ECO:0000256" key="5">
    <source>
        <dbReference type="ARBA" id="ARBA00022737"/>
    </source>
</evidence>
<evidence type="ECO:0000256" key="6">
    <source>
        <dbReference type="ARBA" id="ARBA00022741"/>
    </source>
</evidence>
<evidence type="ECO:0000256" key="12">
    <source>
        <dbReference type="RuleBase" id="RU361128"/>
    </source>
</evidence>
<accession>A0A0T6BCL1</accession>
<dbReference type="GO" id="GO:0023051">
    <property type="term" value="P:regulation of signaling"/>
    <property type="evidence" value="ECO:0007669"/>
    <property type="project" value="UniProtKB-ARBA"/>
</dbReference>
<dbReference type="Proteomes" id="UP000051574">
    <property type="component" value="Unassembled WGS sequence"/>
</dbReference>
<evidence type="ECO:0000256" key="9">
    <source>
        <dbReference type="ARBA" id="ARBA00022833"/>
    </source>
</evidence>
<feature type="non-terminal residue" evidence="15">
    <location>
        <position position="1"/>
    </location>
</feature>
<evidence type="ECO:0000256" key="13">
    <source>
        <dbReference type="SAM" id="MobiDB-lite"/>
    </source>
</evidence>
<comment type="similarity">
    <text evidence="2 12">Belongs to the eukaryotic diacylglycerol kinase family.</text>
</comment>
<gene>
    <name evidence="15" type="ORF">AMK59_504</name>
</gene>
<evidence type="ECO:0000256" key="10">
    <source>
        <dbReference type="ARBA" id="ARBA00022840"/>
    </source>
</evidence>
<dbReference type="EC" id="2.7.1.107" evidence="12"/>
<sequence length="755" mass="83726">ARRIDESLTYSIVLCRKNLTESGERPLRSTPDWGETAINGDHLWIPTSVSGDFCYAGDADCTKHGIRLKCSACNVVAHQSCINVLVDRIKFSCKPSFRDVGVRQYREQTCIHHHWVHRRSEKGKCRQCGKSFQSKLSFSSKEIVALSCSWCKVAYHNKESCFNLQRIGEECRLGVHSTIIVPPSWIVKLPRKGSFKSSLRKSPKKRTSTKKKSKEKDKDPKTFVIKPIPSTTITPVIVFINPRSGGNQGTKLLQKFQWLLNPRQVFDLTQGGPKLGLELFKKVPNLRILACGGDGTVGWVLSVIDQIGIPQSPAVGVLPLGTGNDLARALGWGGGYTDEPISKILTNVSASETVLLDRWSLNVEKNPSVEPNEMGKDNLPLNVVNNYYSLGVDAHIALEFHEAREAHPEKFNSRLRNKMFYGQMGGKDLLKRKWKGLAEFVTLECDGKDMTPKLKELKVHAIVFLNIPSYGGGTHPWNRSMGATEPSTEDGLIEVVGLTTYQLPLLQAGGHGTCITQCRTAKIVTSKTIPMQVDGEACKLHPSIITLSLLNKATMLAKRRGPKAGATQAPLEDLHIKLHRIGMCDYEQHHYDKELLTQAAVHVGNLDVNPLADLEQVRVQIAGFLEDNPCVGPDWCFVDSCTAERFFRIDRAQENIHYISDICSEYLYILEMSTISVPQTPEDETAQPSPAHYVIPEMRISDEGSLDSPSDQPPMSPQIQSPDAPEEAATALTVENQNGENDTASSTDVNIKLRS</sequence>
<dbReference type="SMART" id="SM00046">
    <property type="entry name" value="DAGKc"/>
    <property type="match status" value="1"/>
</dbReference>
<evidence type="ECO:0000256" key="7">
    <source>
        <dbReference type="ARBA" id="ARBA00022771"/>
    </source>
</evidence>
<dbReference type="Pfam" id="PF00781">
    <property type="entry name" value="DAGK_cat"/>
    <property type="match status" value="1"/>
</dbReference>
<dbReference type="Gene3D" id="3.40.50.10330">
    <property type="entry name" value="Probable inorganic polyphosphate/atp-NAD kinase, domain 1"/>
    <property type="match status" value="1"/>
</dbReference>
<keyword evidence="11" id="KW-0040">ANK repeat</keyword>
<dbReference type="GO" id="GO:0005524">
    <property type="term" value="F:ATP binding"/>
    <property type="evidence" value="ECO:0007669"/>
    <property type="project" value="UniProtKB-KW"/>
</dbReference>
<dbReference type="InterPro" id="IPR001206">
    <property type="entry name" value="Diacylglycerol_kinase_cat_dom"/>
</dbReference>
<dbReference type="CDD" id="cd20855">
    <property type="entry name" value="C1_DGK_typeIV_rpt2"/>
    <property type="match status" value="1"/>
</dbReference>
<dbReference type="OrthoDB" id="242257at2759"/>
<dbReference type="GO" id="GO:0010646">
    <property type="term" value="P:regulation of cell communication"/>
    <property type="evidence" value="ECO:0007669"/>
    <property type="project" value="UniProtKB-ARBA"/>
</dbReference>
<dbReference type="InterPro" id="IPR037607">
    <property type="entry name" value="DGK"/>
</dbReference>